<evidence type="ECO:0000259" key="1">
    <source>
        <dbReference type="PROSITE" id="PS50181"/>
    </source>
</evidence>
<dbReference type="Pfam" id="PF00646">
    <property type="entry name" value="F-box"/>
    <property type="match status" value="1"/>
</dbReference>
<evidence type="ECO:0000313" key="2">
    <source>
        <dbReference type="EMBL" id="PIC41702.1"/>
    </source>
</evidence>
<evidence type="ECO:0000313" key="3">
    <source>
        <dbReference type="Proteomes" id="UP000230233"/>
    </source>
</evidence>
<accession>A0A2G5UQ86</accession>
<dbReference type="Proteomes" id="UP000230233">
    <property type="component" value="Chromosome III"/>
</dbReference>
<protein>
    <recommendedName>
        <fullName evidence="1">F-box domain-containing protein</fullName>
    </recommendedName>
</protein>
<dbReference type="PANTHER" id="PTHR21503:SF8">
    <property type="entry name" value="F-BOX ASSOCIATED DOMAIN-CONTAINING PROTEIN-RELATED"/>
    <property type="match status" value="1"/>
</dbReference>
<dbReference type="EMBL" id="PDUG01000003">
    <property type="protein sequence ID" value="PIC41702.1"/>
    <property type="molecule type" value="Genomic_DNA"/>
</dbReference>
<name>A0A2G5UQ86_9PELO</name>
<comment type="caution">
    <text evidence="2">The sequence shown here is derived from an EMBL/GenBank/DDBJ whole genome shotgun (WGS) entry which is preliminary data.</text>
</comment>
<reference evidence="3" key="1">
    <citation type="submission" date="2017-10" db="EMBL/GenBank/DDBJ databases">
        <title>Rapid genome shrinkage in a self-fertile nematode reveals novel sperm competition proteins.</title>
        <authorList>
            <person name="Yin D."/>
            <person name="Schwarz E.M."/>
            <person name="Thomas C.G."/>
            <person name="Felde R.L."/>
            <person name="Korf I.F."/>
            <person name="Cutter A.D."/>
            <person name="Schartner C.M."/>
            <person name="Ralston E.J."/>
            <person name="Meyer B.J."/>
            <person name="Haag E.S."/>
        </authorList>
    </citation>
    <scope>NUCLEOTIDE SEQUENCE [LARGE SCALE GENOMIC DNA]</scope>
    <source>
        <strain evidence="3">JU1422</strain>
    </source>
</reference>
<dbReference type="PROSITE" id="PS50181">
    <property type="entry name" value="FBOX"/>
    <property type="match status" value="1"/>
</dbReference>
<dbReference type="InterPro" id="IPR001810">
    <property type="entry name" value="F-box_dom"/>
</dbReference>
<keyword evidence="3" id="KW-1185">Reference proteome</keyword>
<gene>
    <name evidence="2" type="primary">Cnig_chr_III.g9033</name>
    <name evidence="2" type="ORF">B9Z55_009033</name>
</gene>
<dbReference type="AlphaFoldDB" id="A0A2G5UQ86"/>
<feature type="domain" description="F-box" evidence="1">
    <location>
        <begin position="1"/>
        <end position="48"/>
    </location>
</feature>
<organism evidence="2 3">
    <name type="scientific">Caenorhabditis nigoni</name>
    <dbReference type="NCBI Taxonomy" id="1611254"/>
    <lineage>
        <taxon>Eukaryota</taxon>
        <taxon>Metazoa</taxon>
        <taxon>Ecdysozoa</taxon>
        <taxon>Nematoda</taxon>
        <taxon>Chromadorea</taxon>
        <taxon>Rhabditida</taxon>
        <taxon>Rhabditina</taxon>
        <taxon>Rhabditomorpha</taxon>
        <taxon>Rhabditoidea</taxon>
        <taxon>Rhabditidae</taxon>
        <taxon>Peloderinae</taxon>
        <taxon>Caenorhabditis</taxon>
    </lineage>
</organism>
<sequence>MKLSKYPSLVQKEILENMTYSDLFLLSFVSKNTKKLIKSSQTTRLRSIGRIVYYNGGTRDGMANISVKPILHHTNRVEKANEFILKMVECKEDAKNNDSFQLNVAGKLIDFGICGRYNCPVASFLSIDKESVIGSIHNYFLDFFGDSIEYYWVVSDYKLFIPRLQNLSVCLSIGNMVDIADRFPSSPVLNHIENSFPMNNPFSPQSKFYQADSLLLILNVKSLLAILEQFQGRQASLTCTNSFDIRGLTEFVNRWKSGEACQKLEYLKVIILPTTEISWTEMLNAIGVKQIDETKTPPTHVLPRVRGWRCFGQKTDPIISHTYVVRETDNHVASISVHREIFSFGVWNKTEEEFLAMMD</sequence>
<proteinExistence type="predicted"/>
<dbReference type="PANTHER" id="PTHR21503">
    <property type="entry name" value="F-BOX-CONTAINING HYPOTHETICAL PROTEIN C.ELEGANS"/>
    <property type="match status" value="1"/>
</dbReference>